<feature type="domain" description="DUF4145" evidence="1">
    <location>
        <begin position="139"/>
        <end position="220"/>
    </location>
</feature>
<comment type="caution">
    <text evidence="2">The sequence shown here is derived from an EMBL/GenBank/DDBJ whole genome shotgun (WGS) entry which is preliminary data.</text>
</comment>
<dbReference type="Pfam" id="PF13643">
    <property type="entry name" value="DUF4145"/>
    <property type="match status" value="1"/>
</dbReference>
<dbReference type="Proteomes" id="UP000487757">
    <property type="component" value="Unassembled WGS sequence"/>
</dbReference>
<protein>
    <submittedName>
        <fullName evidence="2">DUF4145 domain-containing protein</fullName>
    </submittedName>
</protein>
<name>A0A7K0G528_9SPHI</name>
<dbReference type="RefSeq" id="WP_154283152.1">
    <property type="nucleotide sequence ID" value="NZ_JBHUJQ010000001.1"/>
</dbReference>
<dbReference type="InterPro" id="IPR025285">
    <property type="entry name" value="DUF4145"/>
</dbReference>
<reference evidence="2 3" key="1">
    <citation type="submission" date="2019-11" db="EMBL/GenBank/DDBJ databases">
        <title>Pedobacter petrophilus genome.</title>
        <authorList>
            <person name="Feldbauer M.J."/>
            <person name="Newman J.D."/>
        </authorList>
    </citation>
    <scope>NUCLEOTIDE SEQUENCE [LARGE SCALE GENOMIC DNA]</scope>
    <source>
        <strain evidence="2 3">LMG 29686</strain>
    </source>
</reference>
<proteinExistence type="predicted"/>
<sequence>MESFKTILKVILEKKEKKIVIVKTIIWYHFKMYNEGITISQINNYFNLNHLTKYNPTYLKEDLRKAKDILRDAKSETYKPKHQLLEELNRSHSLVFEKTEDIQTEETIIPESLVAGTRGYIVILANQINASYYYNIFDGCAILMRRLLEILLIHCYEASGKIEQIKENDGYKNLNTIINQVISDKPFSLSKDVLDVLHTFRELGNFSAHRIHYNAKRADINNIKLKYRLTIEELLYVTKFKT</sequence>
<accession>A0A7K0G528</accession>
<dbReference type="OrthoDB" id="1436757at2"/>
<gene>
    <name evidence="2" type="ORF">GJU39_21990</name>
</gene>
<dbReference type="EMBL" id="WKKH01000071">
    <property type="protein sequence ID" value="MRX78752.1"/>
    <property type="molecule type" value="Genomic_DNA"/>
</dbReference>
<keyword evidence="3" id="KW-1185">Reference proteome</keyword>
<organism evidence="2 3">
    <name type="scientific">Pedobacter petrophilus</name>
    <dbReference type="NCBI Taxonomy" id="1908241"/>
    <lineage>
        <taxon>Bacteria</taxon>
        <taxon>Pseudomonadati</taxon>
        <taxon>Bacteroidota</taxon>
        <taxon>Sphingobacteriia</taxon>
        <taxon>Sphingobacteriales</taxon>
        <taxon>Sphingobacteriaceae</taxon>
        <taxon>Pedobacter</taxon>
    </lineage>
</organism>
<dbReference type="AlphaFoldDB" id="A0A7K0G528"/>
<evidence type="ECO:0000313" key="3">
    <source>
        <dbReference type="Proteomes" id="UP000487757"/>
    </source>
</evidence>
<evidence type="ECO:0000259" key="1">
    <source>
        <dbReference type="Pfam" id="PF13643"/>
    </source>
</evidence>
<evidence type="ECO:0000313" key="2">
    <source>
        <dbReference type="EMBL" id="MRX78752.1"/>
    </source>
</evidence>